<evidence type="ECO:0000256" key="2">
    <source>
        <dbReference type="ARBA" id="ARBA00005967"/>
    </source>
</evidence>
<dbReference type="Proteomes" id="UP001342826">
    <property type="component" value="Unassembled WGS sequence"/>
</dbReference>
<comment type="caution">
    <text evidence="16">The sequence shown here is derived from an EMBL/GenBank/DDBJ whole genome shotgun (WGS) entry which is preliminary data.</text>
</comment>
<keyword evidence="4" id="KW-0444">Lipid biosynthesis</keyword>
<keyword evidence="3" id="KW-1003">Cell membrane</keyword>
<comment type="similarity">
    <text evidence="2">Belongs to the bacterial diacylglycerol kinase family.</text>
</comment>
<evidence type="ECO:0000256" key="7">
    <source>
        <dbReference type="ARBA" id="ARBA00022741"/>
    </source>
</evidence>
<reference evidence="16 17" key="1">
    <citation type="submission" date="2023-03" db="EMBL/GenBank/DDBJ databases">
        <title>Bacillus Genome Sequencing.</title>
        <authorList>
            <person name="Dunlap C."/>
        </authorList>
    </citation>
    <scope>NUCLEOTIDE SEQUENCE [LARGE SCALE GENOMIC DNA]</scope>
    <source>
        <strain evidence="16 17">NRS-1717</strain>
    </source>
</reference>
<feature type="transmembrane region" description="Helical" evidence="15">
    <location>
        <begin position="60"/>
        <end position="79"/>
    </location>
</feature>
<accession>A0ABU6NVP5</accession>
<comment type="subcellular location">
    <subcellularLocation>
        <location evidence="1">Cell membrane</location>
        <topology evidence="1">Multi-pass membrane protein</topology>
    </subcellularLocation>
</comment>
<dbReference type="EMBL" id="JARTFS010000005">
    <property type="protein sequence ID" value="MED4400975.1"/>
    <property type="molecule type" value="Genomic_DNA"/>
</dbReference>
<dbReference type="CDD" id="cd14265">
    <property type="entry name" value="UDPK_IM_like"/>
    <property type="match status" value="1"/>
</dbReference>
<evidence type="ECO:0000256" key="6">
    <source>
        <dbReference type="ARBA" id="ARBA00022692"/>
    </source>
</evidence>
<evidence type="ECO:0000256" key="3">
    <source>
        <dbReference type="ARBA" id="ARBA00022475"/>
    </source>
</evidence>
<evidence type="ECO:0000256" key="8">
    <source>
        <dbReference type="ARBA" id="ARBA00022777"/>
    </source>
</evidence>
<dbReference type="GO" id="GO:0016301">
    <property type="term" value="F:kinase activity"/>
    <property type="evidence" value="ECO:0007669"/>
    <property type="project" value="UniProtKB-KW"/>
</dbReference>
<dbReference type="InterPro" id="IPR033717">
    <property type="entry name" value="UDPK"/>
</dbReference>
<dbReference type="Gene3D" id="1.10.287.3610">
    <property type="match status" value="1"/>
</dbReference>
<keyword evidence="5 16" id="KW-0808">Transferase</keyword>
<dbReference type="RefSeq" id="WP_066225224.1">
    <property type="nucleotide sequence ID" value="NZ_JARTFQ010000007.1"/>
</dbReference>
<keyword evidence="8 16" id="KW-0418">Kinase</keyword>
<evidence type="ECO:0000256" key="10">
    <source>
        <dbReference type="ARBA" id="ARBA00022989"/>
    </source>
</evidence>
<evidence type="ECO:0000256" key="1">
    <source>
        <dbReference type="ARBA" id="ARBA00004651"/>
    </source>
</evidence>
<evidence type="ECO:0000256" key="14">
    <source>
        <dbReference type="ARBA" id="ARBA00023264"/>
    </source>
</evidence>
<dbReference type="InterPro" id="IPR000829">
    <property type="entry name" value="DAGK"/>
</dbReference>
<dbReference type="EC" id="2.7.1.-" evidence="16"/>
<feature type="transmembrane region" description="Helical" evidence="15">
    <location>
        <begin position="100"/>
        <end position="121"/>
    </location>
</feature>
<keyword evidence="7" id="KW-0547">Nucleotide-binding</keyword>
<keyword evidence="11" id="KW-0443">Lipid metabolism</keyword>
<dbReference type="InterPro" id="IPR036945">
    <property type="entry name" value="DAGK_sf"/>
</dbReference>
<evidence type="ECO:0000256" key="11">
    <source>
        <dbReference type="ARBA" id="ARBA00023098"/>
    </source>
</evidence>
<keyword evidence="9" id="KW-0067">ATP-binding</keyword>
<dbReference type="PANTHER" id="PTHR34299">
    <property type="entry name" value="DIACYLGLYCEROL KINASE"/>
    <property type="match status" value="1"/>
</dbReference>
<evidence type="ECO:0000256" key="9">
    <source>
        <dbReference type="ARBA" id="ARBA00022840"/>
    </source>
</evidence>
<gene>
    <name evidence="16" type="ORF">P9271_06470</name>
</gene>
<dbReference type="GeneID" id="301139555"/>
<evidence type="ECO:0000313" key="16">
    <source>
        <dbReference type="EMBL" id="MED4400975.1"/>
    </source>
</evidence>
<evidence type="ECO:0000256" key="13">
    <source>
        <dbReference type="ARBA" id="ARBA00023209"/>
    </source>
</evidence>
<evidence type="ECO:0000256" key="15">
    <source>
        <dbReference type="SAM" id="Phobius"/>
    </source>
</evidence>
<evidence type="ECO:0000256" key="12">
    <source>
        <dbReference type="ARBA" id="ARBA00023136"/>
    </source>
</evidence>
<evidence type="ECO:0000256" key="4">
    <source>
        <dbReference type="ARBA" id="ARBA00022516"/>
    </source>
</evidence>
<keyword evidence="13" id="KW-0594">Phospholipid biosynthesis</keyword>
<dbReference type="Pfam" id="PF01219">
    <property type="entry name" value="DAGK_prokar"/>
    <property type="match status" value="1"/>
</dbReference>
<proteinExistence type="inferred from homology"/>
<keyword evidence="12 15" id="KW-0472">Membrane</keyword>
<protein>
    <submittedName>
        <fullName evidence="16">Diacylglycerol kinase family protein</fullName>
        <ecNumber evidence="16">2.7.1.-</ecNumber>
    </submittedName>
</protein>
<feature type="transmembrane region" description="Helical" evidence="15">
    <location>
        <begin position="35"/>
        <end position="54"/>
    </location>
</feature>
<keyword evidence="6 15" id="KW-0812">Transmembrane</keyword>
<keyword evidence="14" id="KW-1208">Phospholipid metabolism</keyword>
<keyword evidence="10 15" id="KW-1133">Transmembrane helix</keyword>
<name>A0ABU6NVP5_9BACI</name>
<evidence type="ECO:0000313" key="17">
    <source>
        <dbReference type="Proteomes" id="UP001342826"/>
    </source>
</evidence>
<dbReference type="PROSITE" id="PS01069">
    <property type="entry name" value="DAGK_PROKAR"/>
    <property type="match status" value="1"/>
</dbReference>
<keyword evidence="17" id="KW-1185">Reference proteome</keyword>
<dbReference type="PANTHER" id="PTHR34299:SF1">
    <property type="entry name" value="DIACYLGLYCEROL KINASE"/>
    <property type="match status" value="1"/>
</dbReference>
<sequence>MDSKDQRNNGLKRFLRSFVFASAGIKDTFQTERNFKIHCIISVAVIITSIIISLSRVEWIIVLFLIGGTLALELINTALEKIVDLVTSEYHPLAKAAKDAAAGAVFIYAILAAIIGMIIFFPKIFL</sequence>
<evidence type="ECO:0000256" key="5">
    <source>
        <dbReference type="ARBA" id="ARBA00022679"/>
    </source>
</evidence>
<organism evidence="16 17">
    <name type="scientific">Metabacillus fastidiosus</name>
    <dbReference type="NCBI Taxonomy" id="1458"/>
    <lineage>
        <taxon>Bacteria</taxon>
        <taxon>Bacillati</taxon>
        <taxon>Bacillota</taxon>
        <taxon>Bacilli</taxon>
        <taxon>Bacillales</taxon>
        <taxon>Bacillaceae</taxon>
        <taxon>Metabacillus</taxon>
    </lineage>
</organism>